<comment type="caution">
    <text evidence="1">The sequence shown here is derived from an EMBL/GenBank/DDBJ whole genome shotgun (WGS) entry which is preliminary data.</text>
</comment>
<gene>
    <name evidence="1" type="ORF">KYK27_05160</name>
</gene>
<reference evidence="1 2" key="1">
    <citation type="submission" date="2021-07" db="EMBL/GenBank/DDBJ databases">
        <authorList>
            <person name="Kim M.K."/>
        </authorList>
    </citation>
    <scope>NUCLEOTIDE SEQUENCE [LARGE SCALE GENOMIC DNA]</scope>
    <source>
        <strain evidence="1 2">HLY7-15</strain>
    </source>
</reference>
<dbReference type="EMBL" id="JAHWXQ010000001">
    <property type="protein sequence ID" value="MBW3364419.1"/>
    <property type="molecule type" value="Genomic_DNA"/>
</dbReference>
<sequence length="473" mass="51249">MNSAVRRFTLFFFSLATLASCEDPSDIGLDLQDENQIGAFYTDTLTINTGTVLKSDSILAFRQYPLPVGGYQDAALGNVKATAFTEVGLSGLDVTFGTNPVADSLVLSLDYTTDIYGSDDALLNLSVHRLTEGFQDKSSYFTNSSLAYESTPLGTVSFDPDPVDTSTAAKPAPVFTVPVRIRLDKALANEILAQSGKAPLKNQFNFVQLFKGLAIVPTQAVSREVIGLNTLSAKTKLTLYYKNDTTRKEYSFLLNGSNIRNFSKIEADRSGTALAGLQPYKVLPSSQTGGESYVQAGTQLLTKLTIPHLKQLKEKYGNIVINRADLIVPVKNNSFATLKEPAQLGIFETNSSNRILYTATGVAKTVPIDDARLMSIDNYSSPTYLQFDAETRKEGNNTVRTGVGSYKVNVTSYVQAILRGDKPNDGLLITPGRFLSSANGGGSIGLESIPKRAIIVNTAEQGVKLRVYFTKLD</sequence>
<keyword evidence="2" id="KW-1185">Reference proteome</keyword>
<accession>A0ABS6X9S9</accession>
<name>A0ABS6X9S9_9BACT</name>
<evidence type="ECO:0000313" key="2">
    <source>
        <dbReference type="Proteomes" id="UP000774935"/>
    </source>
</evidence>
<dbReference type="Proteomes" id="UP000774935">
    <property type="component" value="Unassembled WGS sequence"/>
</dbReference>
<dbReference type="RefSeq" id="WP_199108908.1">
    <property type="nucleotide sequence ID" value="NZ_JAHWXQ010000001.1"/>
</dbReference>
<dbReference type="Pfam" id="PF14092">
    <property type="entry name" value="DUF4270"/>
    <property type="match status" value="1"/>
</dbReference>
<protein>
    <submittedName>
        <fullName evidence="1">DUF4270 domain-containing protein</fullName>
    </submittedName>
</protein>
<dbReference type="InterPro" id="IPR025366">
    <property type="entry name" value="DUF4270"/>
</dbReference>
<proteinExistence type="predicted"/>
<dbReference type="PROSITE" id="PS51257">
    <property type="entry name" value="PROKAR_LIPOPROTEIN"/>
    <property type="match status" value="1"/>
</dbReference>
<organism evidence="1 2">
    <name type="scientific">Pontibacter populi</name>
    <dbReference type="NCBI Taxonomy" id="890055"/>
    <lineage>
        <taxon>Bacteria</taxon>
        <taxon>Pseudomonadati</taxon>
        <taxon>Bacteroidota</taxon>
        <taxon>Cytophagia</taxon>
        <taxon>Cytophagales</taxon>
        <taxon>Hymenobacteraceae</taxon>
        <taxon>Pontibacter</taxon>
    </lineage>
</organism>
<evidence type="ECO:0000313" key="1">
    <source>
        <dbReference type="EMBL" id="MBW3364419.1"/>
    </source>
</evidence>